<gene>
    <name evidence="6" type="ORF">CR162_18655</name>
</gene>
<protein>
    <submittedName>
        <fullName evidence="6">IS21 family transposase</fullName>
    </submittedName>
</protein>
<dbReference type="GO" id="GO:0003677">
    <property type="term" value="F:DNA binding"/>
    <property type="evidence" value="ECO:0007669"/>
    <property type="project" value="UniProtKB-KW"/>
</dbReference>
<dbReference type="GO" id="GO:0006310">
    <property type="term" value="P:DNA recombination"/>
    <property type="evidence" value="ECO:0007669"/>
    <property type="project" value="UniProtKB-KW"/>
</dbReference>
<comment type="similarity">
    <text evidence="1">Belongs to the transposase IS21/IS408/IS1162 family.</text>
</comment>
<sequence>MALLSVIRRWHFREHLSIRAIARRTGLSRNTIRKYLRSEAVEPVFRGPERPSKLDPFAERLAAWLRTDARRPRKQKRTARQFHAELVGLGYDGSYRRVAAFVRAWRDDWQRQQQTSGRGVFVPLAFGPGEAFQFDWSEEHAVIGGERTKLQVAHLKLCHSRAFLVRAYLLQTHEMLFDAHNHGFRLLGGVPRRGIYDNMRTAVDRIGPSRERQINARFLAMASHYLFEPEFCNPASGWEKGQVEKNVQDARHRLWQPMPQATSLEALNAWLEQRCLALWEEIPHGVEPGSVAAAWRQEVDCLMPVQRVFDGFVDETKRVSPTCLVHFERNRYSVPASFANRPVSLRIYPDRIVVVAEGAVVCEHQRIIERSHHGQGRTVYDWRHYLAVVQRKPGALRNGAPFAELPEAFRQLQRQLHGRSGGDREMVEILSLVLQHDEQAVLVAVEMALQAGVASKTHILNLLHRLTDGAASQVPPIEAPQALVLAQEPKANVARYDSLRPRQGGRHAS</sequence>
<dbReference type="PANTHER" id="PTHR35004:SF7">
    <property type="entry name" value="INTEGRASE PROTEIN"/>
    <property type="match status" value="1"/>
</dbReference>
<dbReference type="PROSITE" id="PS50531">
    <property type="entry name" value="HTH_IS21"/>
    <property type="match status" value="1"/>
</dbReference>
<organism evidence="6 7">
    <name type="scientific">Teichococcus rhizosphaerae</name>
    <dbReference type="NCBI Taxonomy" id="1335062"/>
    <lineage>
        <taxon>Bacteria</taxon>
        <taxon>Pseudomonadati</taxon>
        <taxon>Pseudomonadota</taxon>
        <taxon>Alphaproteobacteria</taxon>
        <taxon>Acetobacterales</taxon>
        <taxon>Roseomonadaceae</taxon>
        <taxon>Roseomonas</taxon>
    </lineage>
</organism>
<dbReference type="EMBL" id="PDNU01000047">
    <property type="protein sequence ID" value="PHK93424.1"/>
    <property type="molecule type" value="Genomic_DNA"/>
</dbReference>
<keyword evidence="7" id="KW-1185">Reference proteome</keyword>
<evidence type="ECO:0000256" key="2">
    <source>
        <dbReference type="ARBA" id="ARBA00022578"/>
    </source>
</evidence>
<keyword evidence="3" id="KW-0238">DNA-binding</keyword>
<evidence type="ECO:0000259" key="5">
    <source>
        <dbReference type="PROSITE" id="PS50531"/>
    </source>
</evidence>
<reference evidence="6 7" key="1">
    <citation type="submission" date="2017-10" db="EMBL/GenBank/DDBJ databases">
        <authorList>
            <person name="Banno H."/>
            <person name="Chua N.-H."/>
        </authorList>
    </citation>
    <scope>NUCLEOTIDE SEQUENCE [LARGE SCALE GENOMIC DNA]</scope>
    <source>
        <strain evidence="6 7">YW11</strain>
    </source>
</reference>
<dbReference type="InterPro" id="IPR054353">
    <property type="entry name" value="IstA-like_C"/>
</dbReference>
<dbReference type="AlphaFoldDB" id="A0A2C7A8Q6"/>
<dbReference type="PANTHER" id="PTHR35004">
    <property type="entry name" value="TRANSPOSASE RV3428C-RELATED"/>
    <property type="match status" value="1"/>
</dbReference>
<dbReference type="InterPro" id="IPR017894">
    <property type="entry name" value="HTH_IS21_transposase_type"/>
</dbReference>
<dbReference type="Proteomes" id="UP000223527">
    <property type="component" value="Unassembled WGS sequence"/>
</dbReference>
<evidence type="ECO:0000256" key="3">
    <source>
        <dbReference type="ARBA" id="ARBA00023125"/>
    </source>
</evidence>
<dbReference type="RefSeq" id="WP_099097032.1">
    <property type="nucleotide sequence ID" value="NZ_PDNU01000047.1"/>
</dbReference>
<dbReference type="OrthoDB" id="2065409at2"/>
<accession>A0A2C7A8Q6</accession>
<keyword evidence="4" id="KW-0233">DNA recombination</keyword>
<comment type="caution">
    <text evidence="6">The sequence shown here is derived from an EMBL/GenBank/DDBJ whole genome shotgun (WGS) entry which is preliminary data.</text>
</comment>
<name>A0A2C7A8Q6_9PROT</name>
<evidence type="ECO:0000313" key="6">
    <source>
        <dbReference type="EMBL" id="PHK93424.1"/>
    </source>
</evidence>
<proteinExistence type="inferred from homology"/>
<evidence type="ECO:0000256" key="1">
    <source>
        <dbReference type="ARBA" id="ARBA00009277"/>
    </source>
</evidence>
<dbReference type="NCBIfam" id="NF033546">
    <property type="entry name" value="transpos_IS21"/>
    <property type="match status" value="1"/>
</dbReference>
<feature type="domain" description="HTH IS21-type" evidence="5">
    <location>
        <begin position="3"/>
        <end position="65"/>
    </location>
</feature>
<keyword evidence="2" id="KW-0815">Transposition</keyword>
<evidence type="ECO:0000256" key="4">
    <source>
        <dbReference type="ARBA" id="ARBA00023172"/>
    </source>
</evidence>
<evidence type="ECO:0000313" key="7">
    <source>
        <dbReference type="Proteomes" id="UP000223527"/>
    </source>
</evidence>
<dbReference type="Pfam" id="PF22483">
    <property type="entry name" value="Mu-transpos_C_2"/>
    <property type="match status" value="1"/>
</dbReference>
<dbReference type="GO" id="GO:0032196">
    <property type="term" value="P:transposition"/>
    <property type="evidence" value="ECO:0007669"/>
    <property type="project" value="UniProtKB-KW"/>
</dbReference>